<gene>
    <name evidence="1" type="ORF">PENSUB_13111</name>
</gene>
<keyword evidence="2" id="KW-1185">Reference proteome</keyword>
<sequence length="86" mass="9540">MHWHSEWVYDATVSGYEKITNDDFLGAIAQIRQKTFKPSTIKLGFRLAGLWPTNPTIVLENLVDEVDEVDLGFHTPNPPSTIAAGG</sequence>
<name>A0A1Q5ST45_9EURO</name>
<dbReference type="STRING" id="1316194.A0A1Q5ST45"/>
<evidence type="ECO:0000313" key="1">
    <source>
        <dbReference type="EMBL" id="OKO91122.1"/>
    </source>
</evidence>
<protein>
    <submittedName>
        <fullName evidence="1">Uncharacterized protein</fullName>
    </submittedName>
</protein>
<accession>A0A1Q5ST45</accession>
<reference evidence="1 2" key="1">
    <citation type="submission" date="2016-10" db="EMBL/GenBank/DDBJ databases">
        <title>Genome sequence of the ascomycete fungus Penicillium subrubescens.</title>
        <authorList>
            <person name="De Vries R.P."/>
            <person name="Peng M."/>
            <person name="Dilokpimol A."/>
            <person name="Hilden K."/>
            <person name="Makela M.R."/>
            <person name="Grigoriev I."/>
            <person name="Riley R."/>
            <person name="Granchi Z."/>
        </authorList>
    </citation>
    <scope>NUCLEOTIDE SEQUENCE [LARGE SCALE GENOMIC DNA]</scope>
    <source>
        <strain evidence="1 2">CBS 132785</strain>
    </source>
</reference>
<dbReference type="AlphaFoldDB" id="A0A1Q5ST45"/>
<evidence type="ECO:0000313" key="2">
    <source>
        <dbReference type="Proteomes" id="UP000186955"/>
    </source>
</evidence>
<dbReference type="Proteomes" id="UP000186955">
    <property type="component" value="Unassembled WGS sequence"/>
</dbReference>
<comment type="caution">
    <text evidence="1">The sequence shown here is derived from an EMBL/GenBank/DDBJ whole genome shotgun (WGS) entry which is preliminary data.</text>
</comment>
<proteinExistence type="predicted"/>
<organism evidence="1 2">
    <name type="scientific">Penicillium subrubescens</name>
    <dbReference type="NCBI Taxonomy" id="1316194"/>
    <lineage>
        <taxon>Eukaryota</taxon>
        <taxon>Fungi</taxon>
        <taxon>Dikarya</taxon>
        <taxon>Ascomycota</taxon>
        <taxon>Pezizomycotina</taxon>
        <taxon>Eurotiomycetes</taxon>
        <taxon>Eurotiomycetidae</taxon>
        <taxon>Eurotiales</taxon>
        <taxon>Aspergillaceae</taxon>
        <taxon>Penicillium</taxon>
    </lineage>
</organism>
<dbReference type="EMBL" id="MNBE01000754">
    <property type="protein sequence ID" value="OKO91122.1"/>
    <property type="molecule type" value="Genomic_DNA"/>
</dbReference>